<evidence type="ECO:0000313" key="4">
    <source>
        <dbReference type="Proteomes" id="UP001205185"/>
    </source>
</evidence>
<dbReference type="InterPro" id="IPR016160">
    <property type="entry name" value="Ald_DH_CS_CYS"/>
</dbReference>
<reference evidence="3 4" key="1">
    <citation type="submission" date="2022-06" db="EMBL/GenBank/DDBJ databases">
        <title>Genomic Encyclopedia of Archaeal and Bacterial Type Strains, Phase II (KMG-II): from individual species to whole genera.</title>
        <authorList>
            <person name="Goeker M."/>
        </authorList>
    </citation>
    <scope>NUCLEOTIDE SEQUENCE [LARGE SCALE GENOMIC DNA]</scope>
    <source>
        <strain evidence="3 4">DSM 44255</strain>
    </source>
</reference>
<feature type="domain" description="Aldehyde dehydrogenase" evidence="2">
    <location>
        <begin position="33"/>
        <end position="494"/>
    </location>
</feature>
<keyword evidence="4" id="KW-1185">Reference proteome</keyword>
<name>A0ABT1I8X1_9PSEU</name>
<evidence type="ECO:0000259" key="2">
    <source>
        <dbReference type="Pfam" id="PF00171"/>
    </source>
</evidence>
<dbReference type="InterPro" id="IPR016162">
    <property type="entry name" value="Ald_DH_N"/>
</dbReference>
<proteinExistence type="predicted"/>
<dbReference type="Gene3D" id="3.40.309.10">
    <property type="entry name" value="Aldehyde Dehydrogenase, Chain A, domain 2"/>
    <property type="match status" value="1"/>
</dbReference>
<protein>
    <submittedName>
        <fullName evidence="3">Aldehyde dehydrogenase (Acceptor)</fullName>
    </submittedName>
</protein>
<dbReference type="Proteomes" id="UP001205185">
    <property type="component" value="Unassembled WGS sequence"/>
</dbReference>
<evidence type="ECO:0000256" key="1">
    <source>
        <dbReference type="ARBA" id="ARBA00023002"/>
    </source>
</evidence>
<dbReference type="InterPro" id="IPR016163">
    <property type="entry name" value="Ald_DH_C"/>
</dbReference>
<dbReference type="InterPro" id="IPR015590">
    <property type="entry name" value="Aldehyde_DH_dom"/>
</dbReference>
<dbReference type="Gene3D" id="3.40.605.10">
    <property type="entry name" value="Aldehyde Dehydrogenase, Chain A, domain 1"/>
    <property type="match status" value="1"/>
</dbReference>
<sequence length="504" mass="52689">MVLWRSRLGVAFVHGGKEGEPMRTEGLYIDGEWVRPEGVGEFVSLDPASGERIATLVDAGQAEVDAAVAAARAALPVWGRVPATERARILWKIADLLEAHGDEIAALETLDQGQPLGVAKAVSVTGAVEHFRYFAGFATKIDGAVRTVSFPDTLQFDKREPVGVCALIAPWNFPLMIMTWKLAPALACGNTVVLKPAEQTSLTAAYLTRLCAEAGVPAGVVNLITGGPEAGKALVRHPGVDKVSFTGSTAVGKDIVAASANDLKRVTLELGGKTPTVIAKDANIDAAVAGAVAGGLLNSGQVCAAFARLYVDSARVDEFATKLGKAVDGLKLGPGSAADTQLGPLVTAEHLAKVDSYVRGGVTAGAQLVAGGSRGEGDLANGNFYRPTVFAGVSDDMAIVREEIFGPVLTVLAYDGEDELIHRVNDSPYGLAASVWTDDVRTAHRLADSIRAGAVFVNMPCIPDAAAPWGGFKSSGWGREMGPYAIEAYTEIKGVWMHYGQAAQ</sequence>
<dbReference type="Pfam" id="PF00171">
    <property type="entry name" value="Aldedh"/>
    <property type="match status" value="1"/>
</dbReference>
<dbReference type="PROSITE" id="PS00070">
    <property type="entry name" value="ALDEHYDE_DEHYDR_CYS"/>
    <property type="match status" value="1"/>
</dbReference>
<evidence type="ECO:0000313" key="3">
    <source>
        <dbReference type="EMBL" id="MCP2269080.1"/>
    </source>
</evidence>
<organism evidence="3 4">
    <name type="scientific">Actinokineospora diospyrosa</name>
    <dbReference type="NCBI Taxonomy" id="103728"/>
    <lineage>
        <taxon>Bacteria</taxon>
        <taxon>Bacillati</taxon>
        <taxon>Actinomycetota</taxon>
        <taxon>Actinomycetes</taxon>
        <taxon>Pseudonocardiales</taxon>
        <taxon>Pseudonocardiaceae</taxon>
        <taxon>Actinokineospora</taxon>
    </lineage>
</organism>
<accession>A0ABT1I8X1</accession>
<dbReference type="InterPro" id="IPR016161">
    <property type="entry name" value="Ald_DH/histidinol_DH"/>
</dbReference>
<dbReference type="PANTHER" id="PTHR11699">
    <property type="entry name" value="ALDEHYDE DEHYDROGENASE-RELATED"/>
    <property type="match status" value="1"/>
</dbReference>
<comment type="caution">
    <text evidence="3">The sequence shown here is derived from an EMBL/GenBank/DDBJ whole genome shotgun (WGS) entry which is preliminary data.</text>
</comment>
<keyword evidence="1" id="KW-0560">Oxidoreductase</keyword>
<dbReference type="EMBL" id="JAMTCO010000004">
    <property type="protein sequence ID" value="MCP2269080.1"/>
    <property type="molecule type" value="Genomic_DNA"/>
</dbReference>
<dbReference type="SUPFAM" id="SSF53720">
    <property type="entry name" value="ALDH-like"/>
    <property type="match status" value="1"/>
</dbReference>
<gene>
    <name evidence="3" type="ORF">LV75_001568</name>
</gene>